<keyword evidence="1" id="KW-0812">Transmembrane</keyword>
<comment type="caution">
    <text evidence="2">The sequence shown here is derived from an EMBL/GenBank/DDBJ whole genome shotgun (WGS) entry which is preliminary data.</text>
</comment>
<protein>
    <submittedName>
        <fullName evidence="2">DUF805 domain-containing protein</fullName>
    </submittedName>
</protein>
<dbReference type="PANTHER" id="PTHR34980:SF2">
    <property type="entry name" value="INNER MEMBRANE PROTEIN YHAH-RELATED"/>
    <property type="match status" value="1"/>
</dbReference>
<feature type="transmembrane region" description="Helical" evidence="1">
    <location>
        <begin position="83"/>
        <end position="102"/>
    </location>
</feature>
<dbReference type="EMBL" id="JBHLTG010000018">
    <property type="protein sequence ID" value="MFC0682776.1"/>
    <property type="molecule type" value="Genomic_DNA"/>
</dbReference>
<dbReference type="PANTHER" id="PTHR34980">
    <property type="entry name" value="INNER MEMBRANE PROTEIN-RELATED-RELATED"/>
    <property type="match status" value="1"/>
</dbReference>
<dbReference type="Proteomes" id="UP001589896">
    <property type="component" value="Unassembled WGS sequence"/>
</dbReference>
<sequence length="124" mass="13518">MTFFQAIRTGFRKYADFTGTATRSEFWWWVLFATLASAALTATANAIAGGSTDVNALWSLLMLLPSLAVTVRRLRDAGYGWGHTFWLLLPFAGTIIVAVLCAQPADQRLTAQRAGADLSFAVRS</sequence>
<dbReference type="RefSeq" id="WP_386677121.1">
    <property type="nucleotide sequence ID" value="NZ_JBHLTG010000018.1"/>
</dbReference>
<reference evidence="2 3" key="1">
    <citation type="submission" date="2024-09" db="EMBL/GenBank/DDBJ databases">
        <authorList>
            <person name="Sun Q."/>
            <person name="Mori K."/>
        </authorList>
    </citation>
    <scope>NUCLEOTIDE SEQUENCE [LARGE SCALE GENOMIC DNA]</scope>
    <source>
        <strain evidence="2 3">KCTC 23076</strain>
    </source>
</reference>
<organism evidence="2 3">
    <name type="scientific">Lysobacter korlensis</name>
    <dbReference type="NCBI Taxonomy" id="553636"/>
    <lineage>
        <taxon>Bacteria</taxon>
        <taxon>Pseudomonadati</taxon>
        <taxon>Pseudomonadota</taxon>
        <taxon>Gammaproteobacteria</taxon>
        <taxon>Lysobacterales</taxon>
        <taxon>Lysobacteraceae</taxon>
        <taxon>Lysobacter</taxon>
    </lineage>
</organism>
<keyword evidence="1" id="KW-0472">Membrane</keyword>
<evidence type="ECO:0000313" key="3">
    <source>
        <dbReference type="Proteomes" id="UP001589896"/>
    </source>
</evidence>
<keyword evidence="1" id="KW-1133">Transmembrane helix</keyword>
<evidence type="ECO:0000256" key="1">
    <source>
        <dbReference type="SAM" id="Phobius"/>
    </source>
</evidence>
<name>A0ABV6S0L3_9GAMM</name>
<feature type="transmembrane region" description="Helical" evidence="1">
    <location>
        <begin position="26"/>
        <end position="47"/>
    </location>
</feature>
<evidence type="ECO:0000313" key="2">
    <source>
        <dbReference type="EMBL" id="MFC0682776.1"/>
    </source>
</evidence>
<accession>A0ABV6S0L3</accession>
<proteinExistence type="predicted"/>
<gene>
    <name evidence="2" type="ORF">ACFFGH_33510</name>
</gene>
<dbReference type="Pfam" id="PF05656">
    <property type="entry name" value="DUF805"/>
    <property type="match status" value="1"/>
</dbReference>
<dbReference type="InterPro" id="IPR008523">
    <property type="entry name" value="DUF805"/>
</dbReference>
<keyword evidence="3" id="KW-1185">Reference proteome</keyword>